<dbReference type="Proteomes" id="UP000593561">
    <property type="component" value="Unassembled WGS sequence"/>
</dbReference>
<evidence type="ECO:0000256" key="2">
    <source>
        <dbReference type="ARBA" id="ARBA00009178"/>
    </source>
</evidence>
<organism evidence="7 8">
    <name type="scientific">Gossypium davidsonii</name>
    <name type="common">Davidson's cotton</name>
    <name type="synonym">Gossypium klotzschianum subsp. davidsonii</name>
    <dbReference type="NCBI Taxonomy" id="34287"/>
    <lineage>
        <taxon>Eukaryota</taxon>
        <taxon>Viridiplantae</taxon>
        <taxon>Streptophyta</taxon>
        <taxon>Embryophyta</taxon>
        <taxon>Tracheophyta</taxon>
        <taxon>Spermatophyta</taxon>
        <taxon>Magnoliopsida</taxon>
        <taxon>eudicotyledons</taxon>
        <taxon>Gunneridae</taxon>
        <taxon>Pentapetalae</taxon>
        <taxon>rosids</taxon>
        <taxon>malvids</taxon>
        <taxon>Malvales</taxon>
        <taxon>Malvaceae</taxon>
        <taxon>Malvoideae</taxon>
        <taxon>Gossypium</taxon>
    </lineage>
</organism>
<evidence type="ECO:0000256" key="1">
    <source>
        <dbReference type="ARBA" id="ARBA00004613"/>
    </source>
</evidence>
<dbReference type="InterPro" id="IPR039252">
    <property type="entry name" value="RALFL27"/>
</dbReference>
<evidence type="ECO:0000256" key="5">
    <source>
        <dbReference type="ARBA" id="ARBA00022729"/>
    </source>
</evidence>
<dbReference type="PANTHER" id="PTHR39112:SF1">
    <property type="entry name" value="PROTEIN RALF-LIKE 27"/>
    <property type="match status" value="1"/>
</dbReference>
<keyword evidence="6" id="KW-1015">Disulfide bond</keyword>
<evidence type="ECO:0008006" key="9">
    <source>
        <dbReference type="Google" id="ProtNLM"/>
    </source>
</evidence>
<comment type="caution">
    <text evidence="7">The sequence shown here is derived from an EMBL/GenBank/DDBJ whole genome shotgun (WGS) entry which is preliminary data.</text>
</comment>
<evidence type="ECO:0000313" key="8">
    <source>
        <dbReference type="Proteomes" id="UP000593561"/>
    </source>
</evidence>
<reference evidence="7 8" key="1">
    <citation type="journal article" date="2019" name="Genome Biol. Evol.">
        <title>Insights into the evolution of the New World diploid cottons (Gossypium, subgenus Houzingenia) based on genome sequencing.</title>
        <authorList>
            <person name="Grover C.E."/>
            <person name="Arick M.A. 2nd"/>
            <person name="Thrash A."/>
            <person name="Conover J.L."/>
            <person name="Sanders W.S."/>
            <person name="Peterson D.G."/>
            <person name="Frelichowski J.E."/>
            <person name="Scheffler J.A."/>
            <person name="Scheffler B.E."/>
            <person name="Wendel J.F."/>
        </authorList>
    </citation>
    <scope>NUCLEOTIDE SEQUENCE [LARGE SCALE GENOMIC DNA]</scope>
    <source>
        <strain evidence="7">27</strain>
        <tissue evidence="7">Leaf</tissue>
    </source>
</reference>
<comment type="subcellular location">
    <subcellularLocation>
        <location evidence="1">Secreted</location>
    </subcellularLocation>
</comment>
<evidence type="ECO:0000256" key="4">
    <source>
        <dbReference type="ARBA" id="ARBA00022702"/>
    </source>
</evidence>
<name>A0A7J8QTZ8_GOSDV</name>
<comment type="similarity">
    <text evidence="2">Belongs to the plant rapid alkalinization factor (RALF) family.</text>
</comment>
<dbReference type="PANTHER" id="PTHR39112">
    <property type="entry name" value="PROTEIN RALF-LIKE 27-RELATED"/>
    <property type="match status" value="1"/>
</dbReference>
<keyword evidence="8" id="KW-1185">Reference proteome</keyword>
<evidence type="ECO:0000256" key="6">
    <source>
        <dbReference type="ARBA" id="ARBA00023157"/>
    </source>
</evidence>
<proteinExistence type="inferred from homology"/>
<gene>
    <name evidence="7" type="ORF">Godav_017272</name>
</gene>
<evidence type="ECO:0000256" key="3">
    <source>
        <dbReference type="ARBA" id="ARBA00022525"/>
    </source>
</evidence>
<keyword evidence="5" id="KW-0732">Signal</keyword>
<sequence>MGNDFTRRILSVSLAIFAIVFPIYAFETSFFLDQNNAVTNTLCNSTVTEDCGRNVNGDSHSSKRLLQGGPTYNRRRHICYGAIQKPGVCNGNIYGNCIVPIGPSYRPSSLLLINNSVTKSAALAFPESKPNTTKYDETIGEFIEDEEQVVLFGESEVKQRSLAAAPPISYRGLQPQPVCNANIYGNCIKPAGPDYRPCTTYNRCKRGVK</sequence>
<keyword evidence="3" id="KW-0964">Secreted</keyword>
<protein>
    <recommendedName>
        <fullName evidence="9">Rapid ALkalinization Factor</fullName>
    </recommendedName>
</protein>
<evidence type="ECO:0000313" key="7">
    <source>
        <dbReference type="EMBL" id="MBA0604622.1"/>
    </source>
</evidence>
<dbReference type="GO" id="GO:0005576">
    <property type="term" value="C:extracellular region"/>
    <property type="evidence" value="ECO:0007669"/>
    <property type="project" value="UniProtKB-SubCell"/>
</dbReference>
<dbReference type="InterPro" id="IPR008801">
    <property type="entry name" value="RALF"/>
</dbReference>
<dbReference type="Pfam" id="PF05498">
    <property type="entry name" value="RALF"/>
    <property type="match status" value="1"/>
</dbReference>
<dbReference type="AlphaFoldDB" id="A0A7J8QTZ8"/>
<accession>A0A7J8QTZ8</accession>
<dbReference type="GO" id="GO:0040008">
    <property type="term" value="P:regulation of growth"/>
    <property type="evidence" value="ECO:0007669"/>
    <property type="project" value="UniProtKB-ARBA"/>
</dbReference>
<dbReference type="GO" id="GO:0005179">
    <property type="term" value="F:hormone activity"/>
    <property type="evidence" value="ECO:0007669"/>
    <property type="project" value="UniProtKB-KW"/>
</dbReference>
<keyword evidence="4" id="KW-0372">Hormone</keyword>
<dbReference type="EMBL" id="JABFAC010000001">
    <property type="protein sequence ID" value="MBA0604622.1"/>
    <property type="molecule type" value="Genomic_DNA"/>
</dbReference>